<dbReference type="Proteomes" id="UP000593577">
    <property type="component" value="Unassembled WGS sequence"/>
</dbReference>
<proteinExistence type="predicted"/>
<feature type="non-terminal residue" evidence="1">
    <location>
        <position position="59"/>
    </location>
</feature>
<evidence type="ECO:0000313" key="2">
    <source>
        <dbReference type="Proteomes" id="UP000593577"/>
    </source>
</evidence>
<evidence type="ECO:0008006" key="3">
    <source>
        <dbReference type="Google" id="ProtNLM"/>
    </source>
</evidence>
<keyword evidence="2" id="KW-1185">Reference proteome</keyword>
<reference evidence="1 2" key="1">
    <citation type="journal article" date="2019" name="Genome Biol. Evol.">
        <title>Insights into the evolution of the New World diploid cottons (Gossypium, subgenus Houzingenia) based on genome sequencing.</title>
        <authorList>
            <person name="Grover C.E."/>
            <person name="Arick M.A. 2nd"/>
            <person name="Thrash A."/>
            <person name="Conover J.L."/>
            <person name="Sanders W.S."/>
            <person name="Peterson D.G."/>
            <person name="Frelichowski J.E."/>
            <person name="Scheffler J.A."/>
            <person name="Scheffler B.E."/>
            <person name="Wendel J.F."/>
        </authorList>
    </citation>
    <scope>NUCLEOTIDE SEQUENCE [LARGE SCALE GENOMIC DNA]</scope>
    <source>
        <strain evidence="1">185</strain>
        <tissue evidence="1">Leaf</tissue>
    </source>
</reference>
<evidence type="ECO:0000313" key="1">
    <source>
        <dbReference type="EMBL" id="MBA0681844.1"/>
    </source>
</evidence>
<protein>
    <recommendedName>
        <fullName evidence="3">RNase H type-1 domain-containing protein</fullName>
    </recommendedName>
</protein>
<accession>A0A7J8X4G8</accession>
<name>A0A7J8X4G8_GOSAI</name>
<organism evidence="1 2">
    <name type="scientific">Gossypium aridum</name>
    <name type="common">American cotton</name>
    <name type="synonym">Erioxylum aridum</name>
    <dbReference type="NCBI Taxonomy" id="34290"/>
    <lineage>
        <taxon>Eukaryota</taxon>
        <taxon>Viridiplantae</taxon>
        <taxon>Streptophyta</taxon>
        <taxon>Embryophyta</taxon>
        <taxon>Tracheophyta</taxon>
        <taxon>Spermatophyta</taxon>
        <taxon>Magnoliopsida</taxon>
        <taxon>eudicotyledons</taxon>
        <taxon>Gunneridae</taxon>
        <taxon>Pentapetalae</taxon>
        <taxon>rosids</taxon>
        <taxon>malvids</taxon>
        <taxon>Malvales</taxon>
        <taxon>Malvaceae</taxon>
        <taxon>Malvoideae</taxon>
        <taxon>Gossypium</taxon>
    </lineage>
</organism>
<dbReference type="EMBL" id="JABFAA010000005">
    <property type="protein sequence ID" value="MBA0681844.1"/>
    <property type="molecule type" value="Genomic_DNA"/>
</dbReference>
<comment type="caution">
    <text evidence="1">The sequence shown here is derived from an EMBL/GenBank/DDBJ whole genome shotgun (WGS) entry which is preliminary data.</text>
</comment>
<dbReference type="AlphaFoldDB" id="A0A7J8X4G8"/>
<sequence>MVSGSLGSPDIWVLLILDRRLERIPIQTDSIEAINVIVEDSSGSSNSAIVRRIHHTLKR</sequence>
<gene>
    <name evidence="1" type="ORF">Goari_023617</name>
</gene>